<protein>
    <recommendedName>
        <fullName evidence="8">Phosphatidic acid phosphatase type 2/haloperoxidase domain-containing protein</fullName>
    </recommendedName>
</protein>
<dbReference type="PANTHER" id="PTHR14969:SF62">
    <property type="entry name" value="DECAPRENYLPHOSPHORYL-5-PHOSPHORIBOSE PHOSPHATASE RV3807C-RELATED"/>
    <property type="match status" value="1"/>
</dbReference>
<feature type="transmembrane region" description="Helical" evidence="7">
    <location>
        <begin position="89"/>
        <end position="110"/>
    </location>
</feature>
<dbReference type="CDD" id="cd03392">
    <property type="entry name" value="PAP2_like_2"/>
    <property type="match status" value="1"/>
</dbReference>
<feature type="transmembrane region" description="Helical" evidence="7">
    <location>
        <begin position="12"/>
        <end position="31"/>
    </location>
</feature>
<dbReference type="STRING" id="239498.AXK60_08220"/>
<evidence type="ECO:0000256" key="6">
    <source>
        <dbReference type="ARBA" id="ARBA00023136"/>
    </source>
</evidence>
<feature type="transmembrane region" description="Helical" evidence="7">
    <location>
        <begin position="63"/>
        <end position="82"/>
    </location>
</feature>
<dbReference type="Gene3D" id="1.20.144.10">
    <property type="entry name" value="Phosphatidic acid phosphatase type 2/haloperoxidase"/>
    <property type="match status" value="2"/>
</dbReference>
<keyword evidence="2" id="KW-1003">Cell membrane</keyword>
<feature type="transmembrane region" description="Helical" evidence="7">
    <location>
        <begin position="158"/>
        <end position="180"/>
    </location>
</feature>
<organism evidence="9 10">
    <name type="scientific">Tsukamurella pseudospumae</name>
    <dbReference type="NCBI Taxonomy" id="239498"/>
    <lineage>
        <taxon>Bacteria</taxon>
        <taxon>Bacillati</taxon>
        <taxon>Actinomycetota</taxon>
        <taxon>Actinomycetes</taxon>
        <taxon>Mycobacteriales</taxon>
        <taxon>Tsukamurellaceae</taxon>
        <taxon>Tsukamurella</taxon>
    </lineage>
</organism>
<comment type="subcellular location">
    <subcellularLocation>
        <location evidence="1">Cell membrane</location>
        <topology evidence="1">Multi-pass membrane protein</topology>
    </subcellularLocation>
</comment>
<dbReference type="GO" id="GO:0005886">
    <property type="term" value="C:plasma membrane"/>
    <property type="evidence" value="ECO:0007669"/>
    <property type="project" value="UniProtKB-SubCell"/>
</dbReference>
<dbReference type="Proteomes" id="UP000070258">
    <property type="component" value="Unassembled WGS sequence"/>
</dbReference>
<keyword evidence="4" id="KW-0378">Hydrolase</keyword>
<dbReference type="InterPro" id="IPR036938">
    <property type="entry name" value="PAP2/HPO_sf"/>
</dbReference>
<gene>
    <name evidence="9" type="ORF">AXK60_08220</name>
</gene>
<evidence type="ECO:0000313" key="9">
    <source>
        <dbReference type="EMBL" id="KXP10418.1"/>
    </source>
</evidence>
<evidence type="ECO:0000256" key="2">
    <source>
        <dbReference type="ARBA" id="ARBA00022475"/>
    </source>
</evidence>
<evidence type="ECO:0000313" key="10">
    <source>
        <dbReference type="Proteomes" id="UP000070258"/>
    </source>
</evidence>
<proteinExistence type="predicted"/>
<dbReference type="InterPro" id="IPR000326">
    <property type="entry name" value="PAP2/HPO"/>
</dbReference>
<sequence length="236" mass="24704">MFSLTGRGRAFLASAVALVAAVVVLGLLVGWKPVTEADGEVLEEMVAHRDTGTTTVMNLITDVFSPGATIAIGVVVAALLAWRRSAASAVFVLGSTAAASAIALVLKSLFARQRPPVIDHLTNESDYGFPSGHVTGTTALLLATTVAVTVGWPTRRRLLALVVPAIVVAAVAASRLYLGVHWFSDTAAGFAVGLAGVAVGLALLPPDAWARWDRRLSDIVGRRRAQRSRPARHAAR</sequence>
<dbReference type="GO" id="GO:0016787">
    <property type="term" value="F:hydrolase activity"/>
    <property type="evidence" value="ECO:0007669"/>
    <property type="project" value="UniProtKB-KW"/>
</dbReference>
<feature type="transmembrane region" description="Helical" evidence="7">
    <location>
        <begin position="186"/>
        <end position="205"/>
    </location>
</feature>
<evidence type="ECO:0000256" key="3">
    <source>
        <dbReference type="ARBA" id="ARBA00022692"/>
    </source>
</evidence>
<dbReference type="SMART" id="SM00014">
    <property type="entry name" value="acidPPc"/>
    <property type="match status" value="1"/>
</dbReference>
<keyword evidence="5 7" id="KW-1133">Transmembrane helix</keyword>
<evidence type="ECO:0000259" key="8">
    <source>
        <dbReference type="SMART" id="SM00014"/>
    </source>
</evidence>
<keyword evidence="6 7" id="KW-0472">Membrane</keyword>
<keyword evidence="3 7" id="KW-0812">Transmembrane</keyword>
<dbReference type="Pfam" id="PF01569">
    <property type="entry name" value="PAP2"/>
    <property type="match status" value="1"/>
</dbReference>
<evidence type="ECO:0000256" key="1">
    <source>
        <dbReference type="ARBA" id="ARBA00004651"/>
    </source>
</evidence>
<comment type="caution">
    <text evidence="9">The sequence shown here is derived from an EMBL/GenBank/DDBJ whole genome shotgun (WGS) entry which is preliminary data.</text>
</comment>
<feature type="transmembrane region" description="Helical" evidence="7">
    <location>
        <begin position="130"/>
        <end position="151"/>
    </location>
</feature>
<dbReference type="RefSeq" id="WP_068571452.1">
    <property type="nucleotide sequence ID" value="NZ_LSRF01000033.1"/>
</dbReference>
<evidence type="ECO:0000256" key="5">
    <source>
        <dbReference type="ARBA" id="ARBA00022989"/>
    </source>
</evidence>
<feature type="domain" description="Phosphatidic acid phosphatase type 2/haloperoxidase" evidence="8">
    <location>
        <begin position="90"/>
        <end position="201"/>
    </location>
</feature>
<evidence type="ECO:0000256" key="4">
    <source>
        <dbReference type="ARBA" id="ARBA00022801"/>
    </source>
</evidence>
<reference evidence="10" key="1">
    <citation type="submission" date="2016-02" db="EMBL/GenBank/DDBJ databases">
        <authorList>
            <person name="Wen L."/>
            <person name="He K."/>
            <person name="Yang H."/>
        </authorList>
    </citation>
    <scope>NUCLEOTIDE SEQUENCE [LARGE SCALE GENOMIC DNA]</scope>
    <source>
        <strain evidence="10">JCM 15929</strain>
    </source>
</reference>
<dbReference type="EMBL" id="LSRF01000033">
    <property type="protein sequence ID" value="KXP10418.1"/>
    <property type="molecule type" value="Genomic_DNA"/>
</dbReference>
<name>A0A138AIR8_9ACTN</name>
<dbReference type="PANTHER" id="PTHR14969">
    <property type="entry name" value="SPHINGOSINE-1-PHOSPHATE PHOSPHOHYDROLASE"/>
    <property type="match status" value="1"/>
</dbReference>
<dbReference type="AlphaFoldDB" id="A0A138AIR8"/>
<dbReference type="SUPFAM" id="SSF48317">
    <property type="entry name" value="Acid phosphatase/Vanadium-dependent haloperoxidase"/>
    <property type="match status" value="1"/>
</dbReference>
<accession>A0A138AIR8</accession>
<evidence type="ECO:0000256" key="7">
    <source>
        <dbReference type="SAM" id="Phobius"/>
    </source>
</evidence>